<evidence type="ECO:0000259" key="2">
    <source>
        <dbReference type="Pfam" id="PF04167"/>
    </source>
</evidence>
<evidence type="ECO:0000313" key="3">
    <source>
        <dbReference type="EMBL" id="AJB42915.1"/>
    </source>
</evidence>
<dbReference type="GO" id="GO:0016787">
    <property type="term" value="F:hydrolase activity"/>
    <property type="evidence" value="ECO:0007669"/>
    <property type="project" value="UniProtKB-KW"/>
</dbReference>
<dbReference type="AlphaFoldDB" id="A0A3G1A991"/>
<evidence type="ECO:0000313" key="4">
    <source>
        <dbReference type="Proteomes" id="UP000266720"/>
    </source>
</evidence>
<dbReference type="Proteomes" id="UP000266720">
    <property type="component" value="Chromosome"/>
</dbReference>
<dbReference type="STRING" id="697581.TCARB_1879"/>
<reference evidence="4" key="1">
    <citation type="book" date="2010" name="EXTREMOPHILES" publisher="0:0-0">
        <title>Complete genome sequences of ten hyperthermophilic archaea reveal their metabolic capabilities and possible ecological roles.</title>
        <editorList>
            <person name="?"/>
        </editorList>
        <authorList>
            <person name="Ravin N.V."/>
            <person name="Mardanov A.V."/>
            <person name="Bonch-Osmolovskaya E.A."/>
            <person name="Skryabin K.G."/>
        </authorList>
    </citation>
    <scope>NUCLEOTIDE SEQUENCE [LARGE SCALE GENOMIC DNA]</scope>
    <source>
        <strain evidence="4">1505</strain>
    </source>
</reference>
<feature type="domain" description="DUF402" evidence="2">
    <location>
        <begin position="342"/>
        <end position="457"/>
    </location>
</feature>
<dbReference type="InterPro" id="IPR050212">
    <property type="entry name" value="Ntdp-like"/>
</dbReference>
<dbReference type="PANTHER" id="PTHR39159:SF1">
    <property type="entry name" value="UPF0374 PROTEIN YGAC"/>
    <property type="match status" value="1"/>
</dbReference>
<dbReference type="Gene3D" id="2.40.380.10">
    <property type="entry name" value="FomD-like"/>
    <property type="match status" value="1"/>
</dbReference>
<dbReference type="Pfam" id="PF04167">
    <property type="entry name" value="DUF402"/>
    <property type="match status" value="1"/>
</dbReference>
<dbReference type="InterPro" id="IPR035930">
    <property type="entry name" value="FomD-like_sf"/>
</dbReference>
<keyword evidence="1" id="KW-0378">Hydrolase</keyword>
<dbReference type="RefSeq" id="WP_052887258.1">
    <property type="nucleotide sequence ID" value="NZ_CP007493.1"/>
</dbReference>
<dbReference type="KEGG" id="tcb:TCARB_1879"/>
<proteinExistence type="predicted"/>
<evidence type="ECO:0000256" key="1">
    <source>
        <dbReference type="ARBA" id="ARBA00022801"/>
    </source>
</evidence>
<dbReference type="EMBL" id="CP007493">
    <property type="protein sequence ID" value="AJB42915.1"/>
    <property type="molecule type" value="Genomic_DNA"/>
</dbReference>
<protein>
    <recommendedName>
        <fullName evidence="2">DUF402 domain-containing protein</fullName>
    </recommendedName>
</protein>
<sequence length="488" mass="55202">MIRVRGIYSTAVTGLLDEAGYRFADVSIDIQERFPALKKHGEVLLTIKDQDDRSGLIILGDPELLAKVVFLLRSIIPDLIVGYVPVGPYSMYVVRLVERVDGDIWLAEYMPGRFCTVKLRNSHSEGDLLLAHVTRASPEAPLLKEGAALTGRYVRLIQFERHNTSEHIRDAELRLQLLTLAMNEVPQGWGVHFRSAAKNANILDVGREIKELLKKATEFLNVFKPQSIGPVMVGESLALVEIPPDTALKFDTIRERYFTTIPFHHLLKSLGIEELSHKIDFAEKNALSGRCFSREKVLEAIMEEFAKLHGSRVSIFHKKLTGQGHVWSAVAEIRSPGYVQLRRQSSSQGTYDGFKNIRREEGDQIVSYTWLFARTIIHFYYSPTGELKGIYVNLNTPVFFALQPPGLKYVDLAMDVTYSPMEGVQVTDQEEFQELVEYEILPRSLAEKYKLFAEKVAGILGEKNSEEIVAEARRLQSSIFGTEVDKML</sequence>
<accession>A0A3G1A991</accession>
<dbReference type="PANTHER" id="PTHR39159">
    <property type="match status" value="1"/>
</dbReference>
<name>A0A3G1A991_9CREN</name>
<dbReference type="GeneID" id="25407291"/>
<gene>
    <name evidence="3" type="ORF">TCARB_1879</name>
</gene>
<organism evidence="3 4">
    <name type="scientific">Thermofilum adornatum 1505</name>
    <dbReference type="NCBI Taxonomy" id="697581"/>
    <lineage>
        <taxon>Archaea</taxon>
        <taxon>Thermoproteota</taxon>
        <taxon>Thermoprotei</taxon>
        <taxon>Thermofilales</taxon>
        <taxon>Thermofilaceae</taxon>
        <taxon>Thermofilum</taxon>
    </lineage>
</organism>
<dbReference type="InterPro" id="IPR007295">
    <property type="entry name" value="DUF402"/>
</dbReference>
<dbReference type="SUPFAM" id="SSF159234">
    <property type="entry name" value="FomD-like"/>
    <property type="match status" value="1"/>
</dbReference>